<feature type="non-terminal residue" evidence="1">
    <location>
        <position position="1"/>
    </location>
</feature>
<dbReference type="EMBL" id="RWGY01000031">
    <property type="protein sequence ID" value="TVU15834.1"/>
    <property type="molecule type" value="Genomic_DNA"/>
</dbReference>
<proteinExistence type="predicted"/>
<keyword evidence="2" id="KW-1185">Reference proteome</keyword>
<name>A0A5J9TWU2_9POAL</name>
<accession>A0A5J9TWU2</accession>
<comment type="caution">
    <text evidence="1">The sequence shown here is derived from an EMBL/GenBank/DDBJ whole genome shotgun (WGS) entry which is preliminary data.</text>
</comment>
<dbReference type="GO" id="GO:0098662">
    <property type="term" value="P:inorganic cation transmembrane transport"/>
    <property type="evidence" value="ECO:0007669"/>
    <property type="project" value="UniProtKB-ARBA"/>
</dbReference>
<evidence type="ECO:0000313" key="2">
    <source>
        <dbReference type="Proteomes" id="UP000324897"/>
    </source>
</evidence>
<protein>
    <submittedName>
        <fullName evidence="1">Uncharacterized protein</fullName>
    </submittedName>
</protein>
<dbReference type="GO" id="GO:0005886">
    <property type="term" value="C:plasma membrane"/>
    <property type="evidence" value="ECO:0007669"/>
    <property type="project" value="TreeGrafter"/>
</dbReference>
<dbReference type="InterPro" id="IPR051143">
    <property type="entry name" value="TrkH_K-transport"/>
</dbReference>
<dbReference type="PANTHER" id="PTHR31064:SF8">
    <property type="entry name" value="CATION TRANSPORTER HKT1_1"/>
    <property type="match status" value="1"/>
</dbReference>
<dbReference type="Gramene" id="TVU15834">
    <property type="protein sequence ID" value="TVU15834"/>
    <property type="gene ID" value="EJB05_39374"/>
</dbReference>
<organism evidence="1 2">
    <name type="scientific">Eragrostis curvula</name>
    <name type="common">weeping love grass</name>
    <dbReference type="NCBI Taxonomy" id="38414"/>
    <lineage>
        <taxon>Eukaryota</taxon>
        <taxon>Viridiplantae</taxon>
        <taxon>Streptophyta</taxon>
        <taxon>Embryophyta</taxon>
        <taxon>Tracheophyta</taxon>
        <taxon>Spermatophyta</taxon>
        <taxon>Magnoliopsida</taxon>
        <taxon>Liliopsida</taxon>
        <taxon>Poales</taxon>
        <taxon>Poaceae</taxon>
        <taxon>PACMAD clade</taxon>
        <taxon>Chloridoideae</taxon>
        <taxon>Eragrostideae</taxon>
        <taxon>Eragrostidinae</taxon>
        <taxon>Eragrostis</taxon>
    </lineage>
</organism>
<dbReference type="OrthoDB" id="9999863at2759"/>
<reference evidence="1 2" key="1">
    <citation type="journal article" date="2019" name="Sci. Rep.">
        <title>A high-quality genome of Eragrostis curvula grass provides insights into Poaceae evolution and supports new strategies to enhance forage quality.</title>
        <authorList>
            <person name="Carballo J."/>
            <person name="Santos B.A.C.M."/>
            <person name="Zappacosta D."/>
            <person name="Garbus I."/>
            <person name="Selva J.P."/>
            <person name="Gallo C.A."/>
            <person name="Diaz A."/>
            <person name="Albertini E."/>
            <person name="Caccamo M."/>
            <person name="Echenique V."/>
        </authorList>
    </citation>
    <scope>NUCLEOTIDE SEQUENCE [LARGE SCALE GENOMIC DNA]</scope>
    <source>
        <strain evidence="2">cv. Victoria</strain>
        <tissue evidence="1">Leaf</tissue>
    </source>
</reference>
<dbReference type="AlphaFoldDB" id="A0A5J9TWU2"/>
<dbReference type="Proteomes" id="UP000324897">
    <property type="component" value="Unassembled WGS sequence"/>
</dbReference>
<dbReference type="GO" id="GO:0008324">
    <property type="term" value="F:monoatomic cation transmembrane transporter activity"/>
    <property type="evidence" value="ECO:0007669"/>
    <property type="project" value="TreeGrafter"/>
</dbReference>
<sequence length="230" mass="25310">MNGPPKFGPTSCGYLPSDTSFLPINADQRPLANKNFTITSSACLTLFTLLACITERKSISADPFSLTFEVIRQAHILVRLCANFRNNDKKLTLAGKKSAFGNAGYSLGYSCDKLPKPDACCKAACYGFVGWWTDEGKLIITLVMFLGRLKKFILKEENLDSAATTHQIQGVEAARLPTPCPKELANQLKASHCGKDKGWSVTTGKAVEPTRFDRLCCDLLDVWVSEYQND</sequence>
<gene>
    <name evidence="1" type="ORF">EJB05_39374</name>
</gene>
<evidence type="ECO:0000313" key="1">
    <source>
        <dbReference type="EMBL" id="TVU15834.1"/>
    </source>
</evidence>
<dbReference type="PANTHER" id="PTHR31064">
    <property type="entry name" value="POTASSIUM TRANSPORT PROTEIN DDB_G0292412-RELATED"/>
    <property type="match status" value="1"/>
</dbReference>